<sequence>MLYSLSFLNRSDPVQHTNNPNNNDTHITDPLTHLNENNDTRNTFLKVNDNHKIVDLLNENKLKLLDSLDPNIMKKLRNHINLLNTEELNLKNKTDNTKIDDSNKKDLLGIKKKRTAVIF</sequence>
<evidence type="ECO:0000313" key="1">
    <source>
        <dbReference type="EMBL" id="KOB89589.1"/>
    </source>
</evidence>
<dbReference type="AlphaFoldDB" id="A0A0L7M9N8"/>
<dbReference type="KEGG" id="pfd:PFDG_05139"/>
<gene>
    <name evidence="1" type="ORF">PFDG_05139</name>
</gene>
<dbReference type="Proteomes" id="UP000054282">
    <property type="component" value="Unassembled WGS sequence"/>
</dbReference>
<accession>A0A0L7M9N8</accession>
<name>A0A0L7M9N8_PLAF4</name>
<reference evidence="2" key="1">
    <citation type="submission" date="2006-09" db="EMBL/GenBank/DDBJ databases">
        <title>Annotation of Plasmodium falciparum Dd2.</title>
        <authorList>
            <consortium name="The Broad Institute Genome Sequencing Platform"/>
            <person name="Volkman S.K."/>
            <person name="Neafsey D.E."/>
            <person name="Dash A.P."/>
            <person name="Chitnis C.E."/>
            <person name="Hartl D.L."/>
            <person name="Young S.K."/>
            <person name="Zeng Q."/>
            <person name="Koehrsen M."/>
            <person name="Alvarado L."/>
            <person name="Berlin A."/>
            <person name="Borenstein D."/>
            <person name="Chapman S.B."/>
            <person name="Chen Z."/>
            <person name="Engels R."/>
            <person name="Freedman E."/>
            <person name="Gellesch M."/>
            <person name="Goldberg J."/>
            <person name="Griggs A."/>
            <person name="Gujja S."/>
            <person name="Heilman E.R."/>
            <person name="Heiman D.I."/>
            <person name="Howarth C."/>
            <person name="Jen D."/>
            <person name="Larson L."/>
            <person name="Mehta T."/>
            <person name="Neiman D."/>
            <person name="Park D."/>
            <person name="Pearson M."/>
            <person name="Roberts A."/>
            <person name="Saif S."/>
            <person name="Shea T."/>
            <person name="Shenoy N."/>
            <person name="Sisk P."/>
            <person name="Stolte C."/>
            <person name="Sykes S."/>
            <person name="Walk T."/>
            <person name="White J."/>
            <person name="Yandava C."/>
            <person name="Haas B."/>
            <person name="Henn M.R."/>
            <person name="Nusbaum C."/>
            <person name="Birren B."/>
        </authorList>
    </citation>
    <scope>NUCLEOTIDE SEQUENCE [LARGE SCALE GENOMIC DNA]</scope>
</reference>
<reference evidence="2" key="2">
    <citation type="submission" date="2006-09" db="EMBL/GenBank/DDBJ databases">
        <title>The genome sequence of Plasmodium falciparum Dd2.</title>
        <authorList>
            <consortium name="The Broad Institute Genome Sequencing Platform"/>
            <person name="Birren B."/>
            <person name="Lander E."/>
            <person name="Galagan J."/>
            <person name="Nusbaum C."/>
            <person name="Devon K."/>
            <person name="Henn M."/>
            <person name="Jaffe D."/>
            <person name="Butler J."/>
            <person name="Alvarez P."/>
            <person name="Gnerre S."/>
            <person name="Grabherr M."/>
            <person name="Kleber M."/>
            <person name="Mauceli E."/>
            <person name="Brockman W."/>
            <person name="MacCallum I.A."/>
            <person name="Rounsley S."/>
            <person name="Young S."/>
            <person name="LaButti K."/>
            <person name="Pushparaj V."/>
            <person name="DeCaprio D."/>
            <person name="Crawford M."/>
            <person name="Koehrsen M."/>
            <person name="Engels R."/>
            <person name="Montgomery P."/>
            <person name="Pearson M."/>
            <person name="Howarth C."/>
            <person name="Larson L."/>
            <person name="Luoma S."/>
            <person name="White J."/>
            <person name="Kodira C."/>
            <person name="Zeng Q."/>
            <person name="O'Leary S."/>
            <person name="Yandava C."/>
            <person name="Alvarado L."/>
            <person name="Wirth D."/>
            <person name="Volkman S."/>
            <person name="Hartl D."/>
        </authorList>
    </citation>
    <scope>NUCLEOTIDE SEQUENCE [LARGE SCALE GENOMIC DNA]</scope>
</reference>
<organism evidence="1 2">
    <name type="scientific">Plasmodium falciparum (isolate Dd2)</name>
    <dbReference type="NCBI Taxonomy" id="57267"/>
    <lineage>
        <taxon>Eukaryota</taxon>
        <taxon>Sar</taxon>
        <taxon>Alveolata</taxon>
        <taxon>Apicomplexa</taxon>
        <taxon>Aconoidasida</taxon>
        <taxon>Haemosporida</taxon>
        <taxon>Plasmodiidae</taxon>
        <taxon>Plasmodium</taxon>
        <taxon>Plasmodium (Laverania)</taxon>
    </lineage>
</organism>
<protein>
    <submittedName>
        <fullName evidence="1">Uncharacterized protein</fullName>
    </submittedName>
</protein>
<proteinExistence type="predicted"/>
<evidence type="ECO:0000313" key="2">
    <source>
        <dbReference type="Proteomes" id="UP000054282"/>
    </source>
</evidence>
<dbReference type="EMBL" id="GG702720">
    <property type="protein sequence ID" value="KOB89589.1"/>
    <property type="molecule type" value="Genomic_DNA"/>
</dbReference>